<evidence type="ECO:0000313" key="2">
    <source>
        <dbReference type="EMBL" id="TQB71592.1"/>
    </source>
</evidence>
<proteinExistence type="predicted"/>
<reference evidence="2 3" key="1">
    <citation type="submission" date="2019-06" db="EMBL/GenBank/DDBJ databases">
        <title>Wine fermentation using esterase from Monascus purpureus.</title>
        <authorList>
            <person name="Geng C."/>
            <person name="Zhang Y."/>
        </authorList>
    </citation>
    <scope>NUCLEOTIDE SEQUENCE [LARGE SCALE GENOMIC DNA]</scope>
    <source>
        <strain evidence="2">HQ1</strain>
    </source>
</reference>
<feature type="compositionally biased region" description="Basic and acidic residues" evidence="1">
    <location>
        <begin position="143"/>
        <end position="171"/>
    </location>
</feature>
<sequence length="205" mass="22136">MSELRNIDAVATPKQGEFHPGVKTTAPLSGEKHHLGVKASPADGAPEFHAETYPPGTAPKDATYTPNVEGESGGQGFNDLMDRSHGKQSTRTKPEDALMGATSKDVYKGFGYPGANQSRTEARHEGAHGRKKQPSGLEGVGAYREDKFERTLADQRGIEREQNSSGRHGDKGVLGAEDIQPESAETVAKEWKYEPGTKRTEAARH</sequence>
<keyword evidence="3" id="KW-1185">Reference proteome</keyword>
<gene>
    <name evidence="2" type="ORF">MPDQ_007451</name>
</gene>
<feature type="region of interest" description="Disordered" evidence="1">
    <location>
        <begin position="1"/>
        <end position="205"/>
    </location>
</feature>
<evidence type="ECO:0000256" key="1">
    <source>
        <dbReference type="SAM" id="MobiDB-lite"/>
    </source>
</evidence>
<dbReference type="OrthoDB" id="3260716at2759"/>
<organism evidence="2 3">
    <name type="scientific">Monascus purpureus</name>
    <name type="common">Red mold</name>
    <name type="synonym">Monascus anka</name>
    <dbReference type="NCBI Taxonomy" id="5098"/>
    <lineage>
        <taxon>Eukaryota</taxon>
        <taxon>Fungi</taxon>
        <taxon>Dikarya</taxon>
        <taxon>Ascomycota</taxon>
        <taxon>Pezizomycotina</taxon>
        <taxon>Eurotiomycetes</taxon>
        <taxon>Eurotiomycetidae</taxon>
        <taxon>Eurotiales</taxon>
        <taxon>Aspergillaceae</taxon>
        <taxon>Monascus</taxon>
    </lineage>
</organism>
<dbReference type="Proteomes" id="UP000319663">
    <property type="component" value="Unassembled WGS sequence"/>
</dbReference>
<accession>A0A507QWA6</accession>
<dbReference type="EMBL" id="VIFY01000079">
    <property type="protein sequence ID" value="TQB71592.1"/>
    <property type="molecule type" value="Genomic_DNA"/>
</dbReference>
<name>A0A507QWA6_MONPU</name>
<protein>
    <submittedName>
        <fullName evidence="2">Uncharacterized protein</fullName>
    </submittedName>
</protein>
<evidence type="ECO:0000313" key="3">
    <source>
        <dbReference type="Proteomes" id="UP000319663"/>
    </source>
</evidence>
<dbReference type="AlphaFoldDB" id="A0A507QWA6"/>
<feature type="compositionally biased region" description="Basic and acidic residues" evidence="1">
    <location>
        <begin position="187"/>
        <end position="205"/>
    </location>
</feature>
<comment type="caution">
    <text evidence="2">The sequence shown here is derived from an EMBL/GenBank/DDBJ whole genome shotgun (WGS) entry which is preliminary data.</text>
</comment>